<name>A0AAV9H0K4_9PEZI</name>
<sequence>MCGEEFYIYTVCGHGFKEVTHCDIKKYHARKDWLKWVTTLFCSIPDCPKPHCDGDAQFIYGFCPSCCSCYLEGEGDMGQNLRLYRPQPEGLRSSVAFLNYWDCRRKEGLRDRSLYTNSPGVHPAIVFRKDKPVRVPDVDAEVRIMDSLVPWTTKDVVLQGERLQYLCILRMLTLRWADELAGKNVDMLYPLTSTERIVMEDGPLLHGSRQPRKFSDLPGYLHGLVVDEQPPMPESPMRLHAAVSRSRKTAVTVSPTGPPTLEDWQARIKRYEEEVLTPTTVTTTTTTTERSTSSPYRWSSIGRTGGVAATASPQENGIHAPRPRSDPIAFRGILDIRSPPLPSPSTFVISGSPVSEFSDSPTSPTTYRMSARDDDVYELEDVAL</sequence>
<dbReference type="Proteomes" id="UP001321760">
    <property type="component" value="Unassembled WGS sequence"/>
</dbReference>
<feature type="compositionally biased region" description="Low complexity" evidence="1">
    <location>
        <begin position="279"/>
        <end position="288"/>
    </location>
</feature>
<dbReference type="AlphaFoldDB" id="A0AAV9H0K4"/>
<feature type="region of interest" description="Disordered" evidence="1">
    <location>
        <begin position="279"/>
        <end position="326"/>
    </location>
</feature>
<proteinExistence type="predicted"/>
<protein>
    <submittedName>
        <fullName evidence="2">Uncharacterized protein</fullName>
    </submittedName>
</protein>
<feature type="region of interest" description="Disordered" evidence="1">
    <location>
        <begin position="344"/>
        <end position="368"/>
    </location>
</feature>
<evidence type="ECO:0000313" key="2">
    <source>
        <dbReference type="EMBL" id="KAK4453510.1"/>
    </source>
</evidence>
<keyword evidence="3" id="KW-1185">Reference proteome</keyword>
<evidence type="ECO:0000256" key="1">
    <source>
        <dbReference type="SAM" id="MobiDB-lite"/>
    </source>
</evidence>
<comment type="caution">
    <text evidence="2">The sequence shown here is derived from an EMBL/GenBank/DDBJ whole genome shotgun (WGS) entry which is preliminary data.</text>
</comment>
<reference evidence="2" key="1">
    <citation type="journal article" date="2023" name="Mol. Phylogenet. Evol.">
        <title>Genome-scale phylogeny and comparative genomics of the fungal order Sordariales.</title>
        <authorList>
            <person name="Hensen N."/>
            <person name="Bonometti L."/>
            <person name="Westerberg I."/>
            <person name="Brannstrom I.O."/>
            <person name="Guillou S."/>
            <person name="Cros-Aarteil S."/>
            <person name="Calhoun S."/>
            <person name="Haridas S."/>
            <person name="Kuo A."/>
            <person name="Mondo S."/>
            <person name="Pangilinan J."/>
            <person name="Riley R."/>
            <person name="LaButti K."/>
            <person name="Andreopoulos B."/>
            <person name="Lipzen A."/>
            <person name="Chen C."/>
            <person name="Yan M."/>
            <person name="Daum C."/>
            <person name="Ng V."/>
            <person name="Clum A."/>
            <person name="Steindorff A."/>
            <person name="Ohm R.A."/>
            <person name="Martin F."/>
            <person name="Silar P."/>
            <person name="Natvig D.O."/>
            <person name="Lalanne C."/>
            <person name="Gautier V."/>
            <person name="Ament-Velasquez S.L."/>
            <person name="Kruys A."/>
            <person name="Hutchinson M.I."/>
            <person name="Powell A.J."/>
            <person name="Barry K."/>
            <person name="Miller A.N."/>
            <person name="Grigoriev I.V."/>
            <person name="Debuchy R."/>
            <person name="Gladieux P."/>
            <person name="Hiltunen Thoren M."/>
            <person name="Johannesson H."/>
        </authorList>
    </citation>
    <scope>NUCLEOTIDE SEQUENCE</scope>
    <source>
        <strain evidence="2">PSN243</strain>
    </source>
</reference>
<dbReference type="EMBL" id="MU865920">
    <property type="protein sequence ID" value="KAK4453510.1"/>
    <property type="molecule type" value="Genomic_DNA"/>
</dbReference>
<reference evidence="2" key="2">
    <citation type="submission" date="2023-05" db="EMBL/GenBank/DDBJ databases">
        <authorList>
            <consortium name="Lawrence Berkeley National Laboratory"/>
            <person name="Steindorff A."/>
            <person name="Hensen N."/>
            <person name="Bonometti L."/>
            <person name="Westerberg I."/>
            <person name="Brannstrom I.O."/>
            <person name="Guillou S."/>
            <person name="Cros-Aarteil S."/>
            <person name="Calhoun S."/>
            <person name="Haridas S."/>
            <person name="Kuo A."/>
            <person name="Mondo S."/>
            <person name="Pangilinan J."/>
            <person name="Riley R."/>
            <person name="Labutti K."/>
            <person name="Andreopoulos B."/>
            <person name="Lipzen A."/>
            <person name="Chen C."/>
            <person name="Yanf M."/>
            <person name="Daum C."/>
            <person name="Ng V."/>
            <person name="Clum A."/>
            <person name="Ohm R."/>
            <person name="Martin F."/>
            <person name="Silar P."/>
            <person name="Natvig D."/>
            <person name="Lalanne C."/>
            <person name="Gautier V."/>
            <person name="Ament-Velasquez S.L."/>
            <person name="Kruys A."/>
            <person name="Hutchinson M.I."/>
            <person name="Powell A.J."/>
            <person name="Barry K."/>
            <person name="Miller A.N."/>
            <person name="Grigoriev I.V."/>
            <person name="Debuchy R."/>
            <person name="Gladieux P."/>
            <person name="Thoren M.H."/>
            <person name="Johannesson H."/>
        </authorList>
    </citation>
    <scope>NUCLEOTIDE SEQUENCE</scope>
    <source>
        <strain evidence="2">PSN243</strain>
    </source>
</reference>
<evidence type="ECO:0000313" key="3">
    <source>
        <dbReference type="Proteomes" id="UP001321760"/>
    </source>
</evidence>
<organism evidence="2 3">
    <name type="scientific">Podospora aff. communis PSN243</name>
    <dbReference type="NCBI Taxonomy" id="3040156"/>
    <lineage>
        <taxon>Eukaryota</taxon>
        <taxon>Fungi</taxon>
        <taxon>Dikarya</taxon>
        <taxon>Ascomycota</taxon>
        <taxon>Pezizomycotina</taxon>
        <taxon>Sordariomycetes</taxon>
        <taxon>Sordariomycetidae</taxon>
        <taxon>Sordariales</taxon>
        <taxon>Podosporaceae</taxon>
        <taxon>Podospora</taxon>
    </lineage>
</organism>
<gene>
    <name evidence="2" type="ORF">QBC34DRAFT_376410</name>
</gene>
<accession>A0AAV9H0K4</accession>